<dbReference type="PANTHER" id="PTHR43825:SF1">
    <property type="entry name" value="TRANSKETOLASE-LIKE PYRIMIDINE-BINDING DOMAIN-CONTAINING PROTEIN"/>
    <property type="match status" value="1"/>
</dbReference>
<dbReference type="GO" id="GO:0006082">
    <property type="term" value="P:organic acid metabolic process"/>
    <property type="evidence" value="ECO:0007669"/>
    <property type="project" value="UniProtKB-ARBA"/>
</dbReference>
<proteinExistence type="inferred from homology"/>
<comment type="similarity">
    <text evidence="2">Belongs to the transketolase family.</text>
</comment>
<dbReference type="AlphaFoldDB" id="A0A1N5U9R5"/>
<dbReference type="Gene3D" id="3.40.50.920">
    <property type="match status" value="1"/>
</dbReference>
<dbReference type="InterPro" id="IPR029061">
    <property type="entry name" value="THDP-binding"/>
</dbReference>
<evidence type="ECO:0000313" key="7">
    <source>
        <dbReference type="Proteomes" id="UP000195607"/>
    </source>
</evidence>
<dbReference type="Pfam" id="PF02780">
    <property type="entry name" value="Transketolase_C"/>
    <property type="match status" value="1"/>
</dbReference>
<feature type="domain" description="Transketolase-like pyrimidine-binding" evidence="5">
    <location>
        <begin position="4"/>
        <end position="169"/>
    </location>
</feature>
<dbReference type="FunFam" id="3.40.50.970:FF:000129">
    <property type="entry name" value="Transketolase"/>
    <property type="match status" value="1"/>
</dbReference>
<dbReference type="GO" id="GO:0016740">
    <property type="term" value="F:transferase activity"/>
    <property type="evidence" value="ECO:0007669"/>
    <property type="project" value="UniProtKB-KW"/>
</dbReference>
<dbReference type="InterPro" id="IPR009014">
    <property type="entry name" value="Transketo_C/PFOR_II"/>
</dbReference>
<dbReference type="InterPro" id="IPR033248">
    <property type="entry name" value="Transketolase_C"/>
</dbReference>
<evidence type="ECO:0000256" key="2">
    <source>
        <dbReference type="ARBA" id="ARBA00007131"/>
    </source>
</evidence>
<dbReference type="CDD" id="cd07033">
    <property type="entry name" value="TPP_PYR_DXS_TK_like"/>
    <property type="match status" value="1"/>
</dbReference>
<dbReference type="InterPro" id="IPR020826">
    <property type="entry name" value="Transketolase_BS"/>
</dbReference>
<evidence type="ECO:0000256" key="3">
    <source>
        <dbReference type="ARBA" id="ARBA00022679"/>
    </source>
</evidence>
<dbReference type="Gene3D" id="3.40.50.970">
    <property type="match status" value="1"/>
</dbReference>
<dbReference type="InterPro" id="IPR051157">
    <property type="entry name" value="PDH/Transketolase"/>
</dbReference>
<protein>
    <submittedName>
        <fullName evidence="6">Transketolase subunit B</fullName>
    </submittedName>
</protein>
<dbReference type="SMART" id="SM00861">
    <property type="entry name" value="Transket_pyr"/>
    <property type="match status" value="1"/>
</dbReference>
<accession>A0A1N5U9R5</accession>
<name>A0A1N5U9R5_9ARCH</name>
<dbReference type="GeneID" id="41588116"/>
<keyword evidence="3" id="KW-0808">Transferase</keyword>
<dbReference type="GO" id="GO:0044272">
    <property type="term" value="P:sulfur compound biosynthetic process"/>
    <property type="evidence" value="ECO:0007669"/>
    <property type="project" value="UniProtKB-ARBA"/>
</dbReference>
<evidence type="ECO:0000313" key="6">
    <source>
        <dbReference type="EMBL" id="SIM56928.1"/>
    </source>
</evidence>
<dbReference type="SUPFAM" id="SSF52922">
    <property type="entry name" value="TK C-terminal domain-like"/>
    <property type="match status" value="1"/>
</dbReference>
<keyword evidence="4" id="KW-0786">Thiamine pyrophosphate</keyword>
<dbReference type="EMBL" id="LT671858">
    <property type="protein sequence ID" value="SIM56928.1"/>
    <property type="molecule type" value="Genomic_DNA"/>
</dbReference>
<dbReference type="Pfam" id="PF02779">
    <property type="entry name" value="Transket_pyr"/>
    <property type="match status" value="1"/>
</dbReference>
<dbReference type="Proteomes" id="UP000195607">
    <property type="component" value="Chromosome I"/>
</dbReference>
<organism evidence="6 7">
    <name type="scientific">Cuniculiplasma divulgatum</name>
    <dbReference type="NCBI Taxonomy" id="1673428"/>
    <lineage>
        <taxon>Archaea</taxon>
        <taxon>Methanobacteriati</taxon>
        <taxon>Thermoplasmatota</taxon>
        <taxon>Thermoplasmata</taxon>
        <taxon>Thermoplasmatales</taxon>
        <taxon>Cuniculiplasmataceae</taxon>
        <taxon>Cuniculiplasma</taxon>
    </lineage>
</organism>
<dbReference type="PROSITE" id="PS00802">
    <property type="entry name" value="TRANSKETOLASE_2"/>
    <property type="match status" value="1"/>
</dbReference>
<comment type="cofactor">
    <cofactor evidence="1">
        <name>thiamine diphosphate</name>
        <dbReference type="ChEBI" id="CHEBI:58937"/>
    </cofactor>
</comment>
<evidence type="ECO:0000256" key="1">
    <source>
        <dbReference type="ARBA" id="ARBA00001964"/>
    </source>
</evidence>
<evidence type="ECO:0000259" key="5">
    <source>
        <dbReference type="SMART" id="SM00861"/>
    </source>
</evidence>
<sequence>MKSESLREAYGKKLVELGRVQKDLVVLDADLSSSTKTQAFGKEFPDRFFNMGISEQSMVTTAAGMALSDLKPFVSTFAIFLTRTYEQIRQSVCYNNINVKFVVTHAGITVGEDGATHQMVEDVGLMSGLPNMKVIVPSDSVETESVIDYLVEKTKTPYYVRLTREKFPVLNEEGYQFREGKNTVMRDGNDLTIFANGSMLSFALQAAEKLKELAIDTAVINVSSIKPIDRSNIIEYAKKTGHIVTAEEHSIYNGLGSRVCEVTSEEYPVPVVRVGMKDSFGKSGKSWELFDYFHMGVNDIVSAGVKSFREEKKYETIS</sequence>
<evidence type="ECO:0000256" key="4">
    <source>
        <dbReference type="ARBA" id="ARBA00023052"/>
    </source>
</evidence>
<dbReference type="InterPro" id="IPR005475">
    <property type="entry name" value="Transketolase-like_Pyr-bd"/>
</dbReference>
<dbReference type="SUPFAM" id="SSF52518">
    <property type="entry name" value="Thiamin diphosphate-binding fold (THDP-binding)"/>
    <property type="match status" value="1"/>
</dbReference>
<dbReference type="PANTHER" id="PTHR43825">
    <property type="entry name" value="PYRUVATE DEHYDROGENASE E1 COMPONENT"/>
    <property type="match status" value="1"/>
</dbReference>
<gene>
    <name evidence="6" type="ORF">CSP5_0842</name>
</gene>
<reference evidence="6 7" key="1">
    <citation type="submission" date="2016-04" db="EMBL/GenBank/DDBJ databases">
        <authorList>
            <person name="Evans L.H."/>
            <person name="Alamgir A."/>
            <person name="Owens N."/>
            <person name="Weber N.D."/>
            <person name="Virtaneva K."/>
            <person name="Barbian K."/>
            <person name="Babar A."/>
            <person name="Rosenke K."/>
        </authorList>
    </citation>
    <scope>NUCLEOTIDE SEQUENCE [LARGE SCALE GENOMIC DNA]</scope>
    <source>
        <strain evidence="7">S5(T) (JCM 30642 \VKM B-2941)</strain>
    </source>
</reference>
<dbReference type="RefSeq" id="WP_148689692.1">
    <property type="nucleotide sequence ID" value="NZ_LT671858.1"/>
</dbReference>